<keyword evidence="11 14" id="KW-0472">Membrane</keyword>
<dbReference type="Proteomes" id="UP000241885">
    <property type="component" value="Chromosome"/>
</dbReference>
<feature type="domain" description="TonB-dependent receptor-like beta-barrel" evidence="17">
    <location>
        <begin position="320"/>
        <end position="716"/>
    </location>
</feature>
<proteinExistence type="inferred from homology"/>
<dbReference type="SUPFAM" id="SSF56935">
    <property type="entry name" value="Porins"/>
    <property type="match status" value="1"/>
</dbReference>
<evidence type="ECO:0000256" key="1">
    <source>
        <dbReference type="ARBA" id="ARBA00004571"/>
    </source>
</evidence>
<evidence type="ECO:0000256" key="16">
    <source>
        <dbReference type="RuleBase" id="RU003357"/>
    </source>
</evidence>
<keyword evidence="10 16" id="KW-0798">TonB box</keyword>
<keyword evidence="9" id="KW-0406">Ion transport</keyword>
<name>A0A2R4BQX2_THAAR</name>
<evidence type="ECO:0000256" key="6">
    <source>
        <dbReference type="ARBA" id="ARBA00022692"/>
    </source>
</evidence>
<dbReference type="InterPro" id="IPR039426">
    <property type="entry name" value="TonB-dep_rcpt-like"/>
</dbReference>
<dbReference type="PANTHER" id="PTHR32552">
    <property type="entry name" value="FERRICHROME IRON RECEPTOR-RELATED"/>
    <property type="match status" value="1"/>
</dbReference>
<dbReference type="PROSITE" id="PS52016">
    <property type="entry name" value="TONB_DEPENDENT_REC_3"/>
    <property type="match status" value="1"/>
</dbReference>
<comment type="similarity">
    <text evidence="2 14 16">Belongs to the TonB-dependent receptor family.</text>
</comment>
<comment type="subcellular location">
    <subcellularLocation>
        <location evidence="1 14">Cell outer membrane</location>
        <topology evidence="1 14">Multi-pass membrane protein</topology>
    </subcellularLocation>
</comment>
<keyword evidence="12 19" id="KW-0675">Receptor</keyword>
<dbReference type="InterPro" id="IPR037066">
    <property type="entry name" value="Plug_dom_sf"/>
</dbReference>
<sequence>MPLRRTGGARRLPNGWKTVQAKHQTPREAASRGFESFSFSSQSMNMFPSSPSIPTRKPSSLTLALSAAGLIGAASAASGAEQQLDEVRVHAERGGSFTGNAIQVGTFRDLDPLDVPLTNNLVTREVLDAQGARTLHGALRNTAGVAHAQIGNATYDNISIRGLLVDNQRNYRLNGSLPIVNLIDTPLENKERVEVLKGAASLYYGLVPPSGIVNLVTKRPADKPVTTLNTSVNEHGAADAHLDFSRRYGEGGDKGIRLNVAAGRQEVGLENYDGERSLFALAHDWRINSAVNFRVDIEHYRKDVSEPATILYKAGMRLPDPVDNRLNHAGEWQRYDAKATNVLARTDITLSDAWMLTLEAGQAETERDRNFSTFSFADPSTGDGTLNISYVRDQAFKNRNARSELVGTLTTGPVTHELTFGATTNTRTSRGESAPQVTGIAQNYFDPRNIERISAGTWKALTPARITDRGVYAFDRMSFGEHWQVLAGVRWGRYRSEAGTAKPYEVSSDSPNLSVIYKLNPNLSFYGSYLEALEETGVAGVQYANAGEVLEPAVNKQKEVGVKARLGSGMMLQAAYFDIERPQTTKDAANRFVIGGRSDYRGIELSAGGDIGRDWSVLASALFMDAEIVRVGPANAAQLGNTPQNTAKRTFSLFTEYRVPGVPGWSLNGGLYHVGERAVNNLEQAHVPSYTTVSLGTRYATRWGATPVKLQANLDNATDRDYWLGTGDNYLAAGLPRTLRVAASFEF</sequence>
<evidence type="ECO:0000256" key="12">
    <source>
        <dbReference type="ARBA" id="ARBA00023170"/>
    </source>
</evidence>
<dbReference type="CDD" id="cd01347">
    <property type="entry name" value="ligand_gated_channel"/>
    <property type="match status" value="1"/>
</dbReference>
<dbReference type="GO" id="GO:0038023">
    <property type="term" value="F:signaling receptor activity"/>
    <property type="evidence" value="ECO:0007669"/>
    <property type="project" value="InterPro"/>
</dbReference>
<organism evidence="19 20">
    <name type="scientific">Thauera aromatica K172</name>
    <dbReference type="NCBI Taxonomy" id="44139"/>
    <lineage>
        <taxon>Bacteria</taxon>
        <taxon>Pseudomonadati</taxon>
        <taxon>Pseudomonadota</taxon>
        <taxon>Betaproteobacteria</taxon>
        <taxon>Rhodocyclales</taxon>
        <taxon>Zoogloeaceae</taxon>
        <taxon>Thauera</taxon>
    </lineage>
</organism>
<dbReference type="EMBL" id="CP028339">
    <property type="protein sequence ID" value="AVR89735.1"/>
    <property type="molecule type" value="Genomic_DNA"/>
</dbReference>
<reference evidence="19 20" key="1">
    <citation type="submission" date="2018-03" db="EMBL/GenBank/DDBJ databases">
        <title>Complete genome sequence of Thauera aromatica, a model organism for studying aromatic compound degradation under denitrifying conditions.</title>
        <authorList>
            <person name="Lo H.-Y."/>
            <person name="Goris T."/>
            <person name="Boll M."/>
            <person name="Mueller J.A."/>
        </authorList>
    </citation>
    <scope>NUCLEOTIDE SEQUENCE [LARGE SCALE GENOMIC DNA]</scope>
    <source>
        <strain evidence="19 20">K172</strain>
    </source>
</reference>
<accession>A0A2R4BQX2</accession>
<evidence type="ECO:0000256" key="13">
    <source>
        <dbReference type="ARBA" id="ARBA00023237"/>
    </source>
</evidence>
<evidence type="ECO:0000256" key="10">
    <source>
        <dbReference type="ARBA" id="ARBA00023077"/>
    </source>
</evidence>
<keyword evidence="5" id="KW-0410">Iron transport</keyword>
<evidence type="ECO:0000256" key="5">
    <source>
        <dbReference type="ARBA" id="ARBA00022496"/>
    </source>
</evidence>
<keyword evidence="13 14" id="KW-0998">Cell outer membrane</keyword>
<dbReference type="PANTHER" id="PTHR32552:SF82">
    <property type="entry name" value="FCUA PROTEIN"/>
    <property type="match status" value="1"/>
</dbReference>
<evidence type="ECO:0000256" key="2">
    <source>
        <dbReference type="ARBA" id="ARBA00009810"/>
    </source>
</evidence>
<keyword evidence="3 14" id="KW-0813">Transport</keyword>
<dbReference type="AlphaFoldDB" id="A0A2R4BQX2"/>
<keyword evidence="6 14" id="KW-0812">Transmembrane</keyword>
<dbReference type="PROSITE" id="PS01156">
    <property type="entry name" value="TONB_DEPENDENT_REC_2"/>
    <property type="match status" value="1"/>
</dbReference>
<evidence type="ECO:0000256" key="8">
    <source>
        <dbReference type="ARBA" id="ARBA00023004"/>
    </source>
</evidence>
<evidence type="ECO:0000259" key="17">
    <source>
        <dbReference type="Pfam" id="PF00593"/>
    </source>
</evidence>
<gene>
    <name evidence="19" type="ORF">Tharo_2853</name>
</gene>
<dbReference type="Pfam" id="PF00593">
    <property type="entry name" value="TonB_dep_Rec_b-barrel"/>
    <property type="match status" value="1"/>
</dbReference>
<keyword evidence="20" id="KW-1185">Reference proteome</keyword>
<dbReference type="Gene3D" id="2.170.130.10">
    <property type="entry name" value="TonB-dependent receptor, plug domain"/>
    <property type="match status" value="1"/>
</dbReference>
<dbReference type="InterPro" id="IPR012910">
    <property type="entry name" value="Plug_dom"/>
</dbReference>
<dbReference type="InterPro" id="IPR036942">
    <property type="entry name" value="Beta-barrel_TonB_sf"/>
</dbReference>
<keyword evidence="8" id="KW-0408">Iron</keyword>
<evidence type="ECO:0000256" key="3">
    <source>
        <dbReference type="ARBA" id="ARBA00022448"/>
    </source>
</evidence>
<evidence type="ECO:0000313" key="20">
    <source>
        <dbReference type="Proteomes" id="UP000241885"/>
    </source>
</evidence>
<evidence type="ECO:0000256" key="14">
    <source>
        <dbReference type="PROSITE-ProRule" id="PRU01360"/>
    </source>
</evidence>
<dbReference type="InterPro" id="IPR010105">
    <property type="entry name" value="TonB_sidphr_rcpt"/>
</dbReference>
<evidence type="ECO:0000256" key="15">
    <source>
        <dbReference type="PROSITE-ProRule" id="PRU10144"/>
    </source>
</evidence>
<feature type="short sequence motif" description="TonB C-terminal box" evidence="15">
    <location>
        <begin position="730"/>
        <end position="747"/>
    </location>
</feature>
<dbReference type="GO" id="GO:0015891">
    <property type="term" value="P:siderophore transport"/>
    <property type="evidence" value="ECO:0007669"/>
    <property type="project" value="InterPro"/>
</dbReference>
<evidence type="ECO:0000256" key="11">
    <source>
        <dbReference type="ARBA" id="ARBA00023136"/>
    </source>
</evidence>
<dbReference type="Pfam" id="PF07715">
    <property type="entry name" value="Plug"/>
    <property type="match status" value="1"/>
</dbReference>
<evidence type="ECO:0000259" key="18">
    <source>
        <dbReference type="Pfam" id="PF07715"/>
    </source>
</evidence>
<feature type="domain" description="TonB-dependent receptor plug" evidence="18">
    <location>
        <begin position="113"/>
        <end position="211"/>
    </location>
</feature>
<dbReference type="InterPro" id="IPR000531">
    <property type="entry name" value="Beta-barrel_TonB"/>
</dbReference>
<dbReference type="Gene3D" id="2.40.170.20">
    <property type="entry name" value="TonB-dependent receptor, beta-barrel domain"/>
    <property type="match status" value="1"/>
</dbReference>
<dbReference type="InterPro" id="IPR010917">
    <property type="entry name" value="TonB_rcpt_CS"/>
</dbReference>
<keyword evidence="7" id="KW-0732">Signal</keyword>
<dbReference type="GO" id="GO:0009279">
    <property type="term" value="C:cell outer membrane"/>
    <property type="evidence" value="ECO:0007669"/>
    <property type="project" value="UniProtKB-SubCell"/>
</dbReference>
<evidence type="ECO:0000313" key="19">
    <source>
        <dbReference type="EMBL" id="AVR89735.1"/>
    </source>
</evidence>
<dbReference type="NCBIfam" id="TIGR01783">
    <property type="entry name" value="TonB-siderophor"/>
    <property type="match status" value="1"/>
</dbReference>
<protein>
    <submittedName>
        <fullName evidence="19">Putative metal ion receptor</fullName>
    </submittedName>
</protein>
<keyword evidence="4 14" id="KW-1134">Transmembrane beta strand</keyword>
<dbReference type="GO" id="GO:0015344">
    <property type="term" value="F:siderophore uptake transmembrane transporter activity"/>
    <property type="evidence" value="ECO:0007669"/>
    <property type="project" value="TreeGrafter"/>
</dbReference>
<dbReference type="KEGG" id="tak:Tharo_2853"/>
<evidence type="ECO:0000256" key="4">
    <source>
        <dbReference type="ARBA" id="ARBA00022452"/>
    </source>
</evidence>
<evidence type="ECO:0000256" key="7">
    <source>
        <dbReference type="ARBA" id="ARBA00022729"/>
    </source>
</evidence>
<evidence type="ECO:0000256" key="9">
    <source>
        <dbReference type="ARBA" id="ARBA00023065"/>
    </source>
</evidence>